<evidence type="ECO:0000256" key="1">
    <source>
        <dbReference type="SAM" id="MobiDB-lite"/>
    </source>
</evidence>
<dbReference type="EMBL" id="CM029051">
    <property type="protein sequence ID" value="KAG2559794.1"/>
    <property type="molecule type" value="Genomic_DNA"/>
</dbReference>
<evidence type="ECO:0000313" key="2">
    <source>
        <dbReference type="EMBL" id="KAG2559794.1"/>
    </source>
</evidence>
<name>A0A8T0PNL6_PANVG</name>
<feature type="region of interest" description="Disordered" evidence="1">
    <location>
        <begin position="494"/>
        <end position="521"/>
    </location>
</feature>
<dbReference type="AlphaFoldDB" id="A0A8T0PNL6"/>
<feature type="region of interest" description="Disordered" evidence="1">
    <location>
        <begin position="780"/>
        <end position="824"/>
    </location>
</feature>
<feature type="compositionally biased region" description="Basic and acidic residues" evidence="1">
    <location>
        <begin position="343"/>
        <end position="356"/>
    </location>
</feature>
<feature type="region of interest" description="Disordered" evidence="1">
    <location>
        <begin position="301"/>
        <end position="365"/>
    </location>
</feature>
<comment type="caution">
    <text evidence="2">The sequence shown here is derived from an EMBL/GenBank/DDBJ whole genome shotgun (WGS) entry which is preliminary data.</text>
</comment>
<reference evidence="2" key="1">
    <citation type="submission" date="2020-05" db="EMBL/GenBank/DDBJ databases">
        <title>WGS assembly of Panicum virgatum.</title>
        <authorList>
            <person name="Lovell J.T."/>
            <person name="Jenkins J."/>
            <person name="Shu S."/>
            <person name="Juenger T.E."/>
            <person name="Schmutz J."/>
        </authorList>
    </citation>
    <scope>NUCLEOTIDE SEQUENCE</scope>
    <source>
        <strain evidence="2">AP13</strain>
    </source>
</reference>
<feature type="compositionally biased region" description="Basic and acidic residues" evidence="1">
    <location>
        <begin position="494"/>
        <end position="513"/>
    </location>
</feature>
<protein>
    <submittedName>
        <fullName evidence="2">Uncharacterized protein</fullName>
    </submittedName>
</protein>
<feature type="compositionally biased region" description="Basic and acidic residues" evidence="1">
    <location>
        <begin position="812"/>
        <end position="824"/>
    </location>
</feature>
<sequence>MRLIFPHKFRCLNDYIFIYFSNCYHTDLLPPFYFQVIYLYLRAEFKENKMSSDTNNIMLHIKRIVYPSVKLGYQSASDYPVVLGIGVLLLFLHKLCPSLFTFLLSSSPVFLLTALLLGVLLSYGESSAPVIGDETLENLKKSPSVVKVSVTESSVEELQNVAVTRAAKSFESAVVCIEERTSGIFVHDTHRDEENVISASTDTVLSAETSELTKNEVIVKREEKEHVKEICEKVEPQHFESTNTERCHYEVNNQYQFGELMSSCWQPIMRQEPCSDSESDLSESSSDASITDIIPMLDELNPSVNFGTDHPSSTFIDNLNSSSDDDEDELEDGELSSDEDREEEKKDDRNNWKDFMDTNSSAMENNGNMESLMERRKAKNILKFELDRKLMDMQAADAIQKMEEASRFRVQVPSISTPRPSEEIVELPQIPDSAPSVLLPWRKSFDVPFDQIVDRDSRLQETWTPRSCFPSTQHRKHENLYLRQSTYVRHHNGIKLEKPEFNEKDAGDNHSDSNSEQALNNGKLFGSLEPHVGDEIKIRSAAISDVCVFEVNHGINEGTESTACINGTDSFYIRKSISSTSEANGSVSADCEQLLLCSLSEEYNTEKLLIEADSISEVNSLFKCRMDEVLVQSVSESGIDQPLTVKLEHELNDTSSAESAMPVIEARSVEDLTSQFAELNGEALECAASYSSYDNELIQDKSSEPLPVENGHTPELTTKDVHSCSTLDNPVAAKVECKSKELLTEDGELPVLEASSVEEMNSLFRQLQDEALAQTPHSPELIFGEHNGKTDSGVPVPGANSSEDISSAFVHLRNDDDKIPGDVK</sequence>
<accession>A0A8T0PNL6</accession>
<dbReference type="Proteomes" id="UP000823388">
    <property type="component" value="Chromosome 8K"/>
</dbReference>
<dbReference type="PANTHER" id="PTHR33870:SF7">
    <property type="entry name" value="OS12G0127650 PROTEIN"/>
    <property type="match status" value="1"/>
</dbReference>
<feature type="compositionally biased region" description="Polar residues" evidence="1">
    <location>
        <begin position="302"/>
        <end position="316"/>
    </location>
</feature>
<proteinExistence type="predicted"/>
<keyword evidence="3" id="KW-1185">Reference proteome</keyword>
<gene>
    <name evidence="2" type="ORF">PVAP13_8KG009200</name>
</gene>
<evidence type="ECO:0000313" key="3">
    <source>
        <dbReference type="Proteomes" id="UP000823388"/>
    </source>
</evidence>
<feature type="compositionally biased region" description="Acidic residues" evidence="1">
    <location>
        <begin position="323"/>
        <end position="342"/>
    </location>
</feature>
<organism evidence="2 3">
    <name type="scientific">Panicum virgatum</name>
    <name type="common">Blackwell switchgrass</name>
    <dbReference type="NCBI Taxonomy" id="38727"/>
    <lineage>
        <taxon>Eukaryota</taxon>
        <taxon>Viridiplantae</taxon>
        <taxon>Streptophyta</taxon>
        <taxon>Embryophyta</taxon>
        <taxon>Tracheophyta</taxon>
        <taxon>Spermatophyta</taxon>
        <taxon>Magnoliopsida</taxon>
        <taxon>Liliopsida</taxon>
        <taxon>Poales</taxon>
        <taxon>Poaceae</taxon>
        <taxon>PACMAD clade</taxon>
        <taxon>Panicoideae</taxon>
        <taxon>Panicodae</taxon>
        <taxon>Paniceae</taxon>
        <taxon>Panicinae</taxon>
        <taxon>Panicum</taxon>
        <taxon>Panicum sect. Hiantes</taxon>
    </lineage>
</organism>
<dbReference type="PANTHER" id="PTHR33870">
    <property type="entry name" value="CARDIOMYOPATHY-ASSOCIATED PROTEIN"/>
    <property type="match status" value="1"/>
</dbReference>